<protein>
    <submittedName>
        <fullName evidence="2">Cupin domain-containing protein</fullName>
    </submittedName>
</protein>
<evidence type="ECO:0000313" key="3">
    <source>
        <dbReference type="Proteomes" id="UP001596031"/>
    </source>
</evidence>
<name>A0ABW0PPC1_9BURK</name>
<dbReference type="InterPro" id="IPR011051">
    <property type="entry name" value="RmlC_Cupin_sf"/>
</dbReference>
<keyword evidence="3" id="KW-1185">Reference proteome</keyword>
<evidence type="ECO:0000259" key="1">
    <source>
        <dbReference type="Pfam" id="PF12973"/>
    </source>
</evidence>
<gene>
    <name evidence="2" type="ORF">ACFPOU_20670</name>
</gene>
<comment type="caution">
    <text evidence="2">The sequence shown here is derived from an EMBL/GenBank/DDBJ whole genome shotgun (WGS) entry which is preliminary data.</text>
</comment>
<accession>A0ABW0PPC1</accession>
<dbReference type="RefSeq" id="WP_379725830.1">
    <property type="nucleotide sequence ID" value="NZ_JBHSMS010000072.1"/>
</dbReference>
<dbReference type="Gene3D" id="2.60.120.10">
    <property type="entry name" value="Jelly Rolls"/>
    <property type="match status" value="1"/>
</dbReference>
<organism evidence="2 3">
    <name type="scientific">Massilia jejuensis</name>
    <dbReference type="NCBI Taxonomy" id="648894"/>
    <lineage>
        <taxon>Bacteria</taxon>
        <taxon>Pseudomonadati</taxon>
        <taxon>Pseudomonadota</taxon>
        <taxon>Betaproteobacteria</taxon>
        <taxon>Burkholderiales</taxon>
        <taxon>Oxalobacteraceae</taxon>
        <taxon>Telluria group</taxon>
        <taxon>Massilia</taxon>
    </lineage>
</organism>
<dbReference type="SUPFAM" id="SSF51182">
    <property type="entry name" value="RmlC-like cupins"/>
    <property type="match status" value="2"/>
</dbReference>
<proteinExistence type="predicted"/>
<sequence>MNINADFTLRVVLHGASMAWVDSPVAGVQRRMLDRIGAEVARATTIVRYAPGSQFTAHTHGGGEEFIVLEGVFQDEHGDYPPGSYIRNPPTSRHTPGSAQGCIIFVKLWQFAPEDRTHVIVDMNKMGKIGDQLRRGVAVTPLFEDERETVQLEYWEPGAQVQLNYPGGAELLVLAGDFWDAGDHLHAMSWMRLPCGGRLAALAGNQGARVWVKQRHLRFVDPSIVL</sequence>
<dbReference type="CDD" id="cd20303">
    <property type="entry name" value="cupin_ChrR_1"/>
    <property type="match status" value="1"/>
</dbReference>
<dbReference type="Proteomes" id="UP001596031">
    <property type="component" value="Unassembled WGS sequence"/>
</dbReference>
<feature type="domain" description="ChrR-like cupin" evidence="1">
    <location>
        <begin position="10"/>
        <end position="112"/>
    </location>
</feature>
<evidence type="ECO:0000313" key="2">
    <source>
        <dbReference type="EMBL" id="MFC5513517.1"/>
    </source>
</evidence>
<dbReference type="Pfam" id="PF12973">
    <property type="entry name" value="Cupin_7"/>
    <property type="match status" value="1"/>
</dbReference>
<dbReference type="InterPro" id="IPR014710">
    <property type="entry name" value="RmlC-like_jellyroll"/>
</dbReference>
<reference evidence="3" key="1">
    <citation type="journal article" date="2019" name="Int. J. Syst. Evol. Microbiol.">
        <title>The Global Catalogue of Microorganisms (GCM) 10K type strain sequencing project: providing services to taxonomists for standard genome sequencing and annotation.</title>
        <authorList>
            <consortium name="The Broad Institute Genomics Platform"/>
            <consortium name="The Broad Institute Genome Sequencing Center for Infectious Disease"/>
            <person name="Wu L."/>
            <person name="Ma J."/>
        </authorList>
    </citation>
    <scope>NUCLEOTIDE SEQUENCE [LARGE SCALE GENOMIC DNA]</scope>
    <source>
        <strain evidence="3">CCUG 38813</strain>
    </source>
</reference>
<dbReference type="EMBL" id="JBHSMS010000072">
    <property type="protein sequence ID" value="MFC5513517.1"/>
    <property type="molecule type" value="Genomic_DNA"/>
</dbReference>
<dbReference type="InterPro" id="IPR025979">
    <property type="entry name" value="ChrR-like_cupin_dom"/>
</dbReference>